<dbReference type="Proteomes" id="UP000230423">
    <property type="component" value="Unassembled WGS sequence"/>
</dbReference>
<organism evidence="7 8">
    <name type="scientific">Teladorsagia circumcincta</name>
    <name type="common">Brown stomach worm</name>
    <name type="synonym">Ostertagia circumcincta</name>
    <dbReference type="NCBI Taxonomy" id="45464"/>
    <lineage>
        <taxon>Eukaryota</taxon>
        <taxon>Metazoa</taxon>
        <taxon>Ecdysozoa</taxon>
        <taxon>Nematoda</taxon>
        <taxon>Chromadorea</taxon>
        <taxon>Rhabditida</taxon>
        <taxon>Rhabditina</taxon>
        <taxon>Rhabditomorpha</taxon>
        <taxon>Strongyloidea</taxon>
        <taxon>Trichostrongylidae</taxon>
        <taxon>Teladorsagia</taxon>
    </lineage>
</organism>
<keyword evidence="3" id="KW-0812">Transmembrane</keyword>
<dbReference type="InterPro" id="IPR051068">
    <property type="entry name" value="MFS_Domain-Containing_Protein"/>
</dbReference>
<evidence type="ECO:0000313" key="7">
    <source>
        <dbReference type="EMBL" id="PIO73604.1"/>
    </source>
</evidence>
<evidence type="ECO:0000256" key="4">
    <source>
        <dbReference type="ARBA" id="ARBA00022989"/>
    </source>
</evidence>
<name>A0A2G9UTP2_TELCI</name>
<evidence type="ECO:0000256" key="1">
    <source>
        <dbReference type="ARBA" id="ARBA00004127"/>
    </source>
</evidence>
<keyword evidence="2" id="KW-0813">Transport</keyword>
<evidence type="ECO:0000256" key="3">
    <source>
        <dbReference type="ARBA" id="ARBA00022692"/>
    </source>
</evidence>
<feature type="region of interest" description="Disordered" evidence="6">
    <location>
        <begin position="62"/>
        <end position="142"/>
    </location>
</feature>
<dbReference type="GO" id="GO:0005765">
    <property type="term" value="C:lysosomal membrane"/>
    <property type="evidence" value="ECO:0007669"/>
    <property type="project" value="TreeGrafter"/>
</dbReference>
<accession>A0A2G9UTP2</accession>
<keyword evidence="8" id="KW-1185">Reference proteome</keyword>
<evidence type="ECO:0000256" key="2">
    <source>
        <dbReference type="ARBA" id="ARBA00022448"/>
    </source>
</evidence>
<keyword evidence="4" id="KW-1133">Transmembrane helix</keyword>
<dbReference type="InterPro" id="IPR036259">
    <property type="entry name" value="MFS_trans_sf"/>
</dbReference>
<keyword evidence="5" id="KW-0472">Membrane</keyword>
<dbReference type="Gene3D" id="1.20.1250.20">
    <property type="entry name" value="MFS general substrate transporter like domains"/>
    <property type="match status" value="1"/>
</dbReference>
<evidence type="ECO:0000313" key="8">
    <source>
        <dbReference type="Proteomes" id="UP000230423"/>
    </source>
</evidence>
<evidence type="ECO:0000256" key="5">
    <source>
        <dbReference type="ARBA" id="ARBA00023136"/>
    </source>
</evidence>
<reference evidence="7 8" key="1">
    <citation type="submission" date="2015-09" db="EMBL/GenBank/DDBJ databases">
        <title>Draft genome of the parasitic nematode Teladorsagia circumcincta isolate WARC Sus (inbred).</title>
        <authorList>
            <person name="Mitreva M."/>
        </authorList>
    </citation>
    <scope>NUCLEOTIDE SEQUENCE [LARGE SCALE GENOMIC DNA]</scope>
    <source>
        <strain evidence="7 8">S</strain>
    </source>
</reference>
<dbReference type="AlphaFoldDB" id="A0A2G9UTP2"/>
<dbReference type="SUPFAM" id="SSF103473">
    <property type="entry name" value="MFS general substrate transporter"/>
    <property type="match status" value="1"/>
</dbReference>
<comment type="subcellular location">
    <subcellularLocation>
        <location evidence="1">Endomembrane system</location>
        <topology evidence="1">Multi-pass membrane protein</topology>
    </subcellularLocation>
</comment>
<evidence type="ECO:0000256" key="6">
    <source>
        <dbReference type="SAM" id="MobiDB-lite"/>
    </source>
</evidence>
<proteinExistence type="predicted"/>
<dbReference type="PANTHER" id="PTHR23510">
    <property type="entry name" value="INNER MEMBRANE TRANSPORT PROTEIN YAJR"/>
    <property type="match status" value="1"/>
</dbReference>
<dbReference type="EMBL" id="KZ345421">
    <property type="protein sequence ID" value="PIO73604.1"/>
    <property type="molecule type" value="Genomic_DNA"/>
</dbReference>
<dbReference type="GO" id="GO:0012505">
    <property type="term" value="C:endomembrane system"/>
    <property type="evidence" value="ECO:0007669"/>
    <property type="project" value="UniProtKB-SubCell"/>
</dbReference>
<dbReference type="PANTHER" id="PTHR23510:SF3">
    <property type="entry name" value="MAJOR FACILITATOR SUPERFAMILY DOMAIN-CONTAINING PROTEIN 8"/>
    <property type="match status" value="1"/>
</dbReference>
<gene>
    <name evidence="7" type="ORF">TELCIR_04423</name>
</gene>
<sequence>MMVARVVTGFGAGTLSVLRAYAATASVPRDRLRAVSLGTAGFVLGLSFGPAIQMCTVTQDTKKRNTLEQSNGTEKALQPFEMHSTYQSRIDAAPSPHPQPGPNPVNAVEVRSPSTEKAGSQCSNPHRSVPPMPPEPSLACKH</sequence>
<protein>
    <submittedName>
        <fullName evidence="7">Uncharacterized protein</fullName>
    </submittedName>
</protein>
<dbReference type="OrthoDB" id="370281at2759"/>
<feature type="compositionally biased region" description="Polar residues" evidence="6">
    <location>
        <begin position="112"/>
        <end position="126"/>
    </location>
</feature>